<evidence type="ECO:0000313" key="3">
    <source>
        <dbReference type="Proteomes" id="UP000046155"/>
    </source>
</evidence>
<keyword evidence="1" id="KW-1133">Transmembrane helix</keyword>
<dbReference type="Pfam" id="PF11167">
    <property type="entry name" value="DUF2953"/>
    <property type="match status" value="1"/>
</dbReference>
<name>A0A0B7MI10_9FIRM</name>
<keyword evidence="1" id="KW-0812">Transmembrane</keyword>
<dbReference type="Proteomes" id="UP000046155">
    <property type="component" value="Unassembled WGS sequence"/>
</dbReference>
<organism evidence="2 3">
    <name type="scientific">Syntrophaceticus schinkii</name>
    <dbReference type="NCBI Taxonomy" id="499207"/>
    <lineage>
        <taxon>Bacteria</taxon>
        <taxon>Bacillati</taxon>
        <taxon>Bacillota</taxon>
        <taxon>Clostridia</taxon>
        <taxon>Thermoanaerobacterales</taxon>
        <taxon>Thermoanaerobacterales Family III. Incertae Sedis</taxon>
        <taxon>Syntrophaceticus</taxon>
    </lineage>
</organism>
<dbReference type="AlphaFoldDB" id="A0A0B7MI10"/>
<evidence type="ECO:0000256" key="1">
    <source>
        <dbReference type="SAM" id="Phobius"/>
    </source>
</evidence>
<sequence>MRQIELGVLICTLILAVGILLAVMPVKLRFFYRWGMDEHSITLRFEFLWRKLGFGIKIYFGSEKIREKYRFIIPFHIGGKEQHHEPRSLEDLFRIFSRYQKLLRYNRVFMERSVCRSFIWETELGFTDYALTGVATGLLWSGKGVVMGYLSRFLKMSSQNTRVYVAPFFGRMHWKTSVNCIFTTRLGHIIIVFSYYLLWLIKNVWDKKER</sequence>
<dbReference type="RefSeq" id="WP_044666012.1">
    <property type="nucleotide sequence ID" value="NZ_CDRZ01000276.1"/>
</dbReference>
<evidence type="ECO:0008006" key="4">
    <source>
        <dbReference type="Google" id="ProtNLM"/>
    </source>
</evidence>
<reference evidence="3" key="1">
    <citation type="submission" date="2015-01" db="EMBL/GenBank/DDBJ databases">
        <authorList>
            <person name="Manzoor Shahid"/>
            <person name="Zubair Saima"/>
        </authorList>
    </citation>
    <scope>NUCLEOTIDE SEQUENCE [LARGE SCALE GENOMIC DNA]</scope>
    <source>
        <strain evidence="3">Sp3</strain>
    </source>
</reference>
<evidence type="ECO:0000313" key="2">
    <source>
        <dbReference type="EMBL" id="CEO90229.1"/>
    </source>
</evidence>
<keyword evidence="1" id="KW-0472">Membrane</keyword>
<dbReference type="InterPro" id="IPR021338">
    <property type="entry name" value="DUF2953"/>
</dbReference>
<proteinExistence type="predicted"/>
<gene>
    <name evidence="2" type="ORF">SSCH_760024</name>
</gene>
<feature type="transmembrane region" description="Helical" evidence="1">
    <location>
        <begin position="180"/>
        <end position="201"/>
    </location>
</feature>
<dbReference type="OrthoDB" id="1953500at2"/>
<feature type="transmembrane region" description="Helical" evidence="1">
    <location>
        <begin position="6"/>
        <end position="26"/>
    </location>
</feature>
<accession>A0A0B7MI10</accession>
<keyword evidence="3" id="KW-1185">Reference proteome</keyword>
<protein>
    <recommendedName>
        <fullName evidence="4">DUF2953 domain-containing protein</fullName>
    </recommendedName>
</protein>
<dbReference type="EMBL" id="CDRZ01000276">
    <property type="protein sequence ID" value="CEO90229.1"/>
    <property type="molecule type" value="Genomic_DNA"/>
</dbReference>